<dbReference type="eggNOG" id="ENOG502S9XF">
    <property type="taxonomic scope" value="Eukaryota"/>
</dbReference>
<dbReference type="Proteomes" id="UP000026915">
    <property type="component" value="Chromosome 2"/>
</dbReference>
<dbReference type="STRING" id="3641.A0A061DYR8"/>
<dbReference type="AlphaFoldDB" id="A0A061DYR8"/>
<dbReference type="Gramene" id="EOX97855">
    <property type="protein sequence ID" value="EOX97855"/>
    <property type="gene ID" value="TCM_006778"/>
</dbReference>
<accession>A0A061DYR8</accession>
<evidence type="ECO:0000313" key="3">
    <source>
        <dbReference type="Proteomes" id="UP000026915"/>
    </source>
</evidence>
<sequence length="204" mass="23097">MDDDKVRTRMKKMKRRYVTATPALLRAIGFLVTMALLLWTICWGFQLTMEPWRYTAVAARAFHVGVTTMVFGFLFLVLGLSILAGMFMDISEQLPKLSGIHQGQETRTISKAIAKALMTVITMLMIIWAMYTGFRLATESGDSKHYLLTVSIGVTTILFGLIYFVIGLAIVLEVALDLWTRSQQKEKKETSFHHSCNADARCFR</sequence>
<name>A0A061DYR8_THECC</name>
<evidence type="ECO:0000256" key="1">
    <source>
        <dbReference type="SAM" id="Phobius"/>
    </source>
</evidence>
<organism evidence="2 3">
    <name type="scientific">Theobroma cacao</name>
    <name type="common">Cacao</name>
    <name type="synonym">Cocoa</name>
    <dbReference type="NCBI Taxonomy" id="3641"/>
    <lineage>
        <taxon>Eukaryota</taxon>
        <taxon>Viridiplantae</taxon>
        <taxon>Streptophyta</taxon>
        <taxon>Embryophyta</taxon>
        <taxon>Tracheophyta</taxon>
        <taxon>Spermatophyta</taxon>
        <taxon>Magnoliopsida</taxon>
        <taxon>eudicotyledons</taxon>
        <taxon>Gunneridae</taxon>
        <taxon>Pentapetalae</taxon>
        <taxon>rosids</taxon>
        <taxon>malvids</taxon>
        <taxon>Malvales</taxon>
        <taxon>Malvaceae</taxon>
        <taxon>Byttnerioideae</taxon>
        <taxon>Theobroma</taxon>
    </lineage>
</organism>
<dbReference type="InParanoid" id="A0A061DYR8"/>
<keyword evidence="1" id="KW-0812">Transmembrane</keyword>
<dbReference type="HOGENOM" id="CLU_1345285_0_0_1"/>
<proteinExistence type="predicted"/>
<reference evidence="2 3" key="1">
    <citation type="journal article" date="2013" name="Genome Biol.">
        <title>The genome sequence of the most widely cultivated cacao type and its use to identify candidate genes regulating pod color.</title>
        <authorList>
            <person name="Motamayor J.C."/>
            <person name="Mockaitis K."/>
            <person name="Schmutz J."/>
            <person name="Haiminen N."/>
            <person name="Iii D.L."/>
            <person name="Cornejo O."/>
            <person name="Findley S.D."/>
            <person name="Zheng P."/>
            <person name="Utro F."/>
            <person name="Royaert S."/>
            <person name="Saski C."/>
            <person name="Jenkins J."/>
            <person name="Podicheti R."/>
            <person name="Zhao M."/>
            <person name="Scheffler B.E."/>
            <person name="Stack J.C."/>
            <person name="Feltus F.A."/>
            <person name="Mustiga G.M."/>
            <person name="Amores F."/>
            <person name="Phillips W."/>
            <person name="Marelli J.P."/>
            <person name="May G.D."/>
            <person name="Shapiro H."/>
            <person name="Ma J."/>
            <person name="Bustamante C.D."/>
            <person name="Schnell R.J."/>
            <person name="Main D."/>
            <person name="Gilbert D."/>
            <person name="Parida L."/>
            <person name="Kuhn D.N."/>
        </authorList>
    </citation>
    <scope>NUCLEOTIDE SEQUENCE [LARGE SCALE GENOMIC DNA]</scope>
    <source>
        <strain evidence="3">cv. Matina 1-6</strain>
    </source>
</reference>
<evidence type="ECO:0000313" key="2">
    <source>
        <dbReference type="EMBL" id="EOX97855.1"/>
    </source>
</evidence>
<feature type="transmembrane region" description="Helical" evidence="1">
    <location>
        <begin position="66"/>
        <end position="91"/>
    </location>
</feature>
<feature type="transmembrane region" description="Helical" evidence="1">
    <location>
        <begin position="21"/>
        <end position="46"/>
    </location>
</feature>
<protein>
    <submittedName>
        <fullName evidence="2">Uncharacterized protein</fullName>
    </submittedName>
</protein>
<dbReference type="EMBL" id="CM001880">
    <property type="protein sequence ID" value="EOX97855.1"/>
    <property type="molecule type" value="Genomic_DNA"/>
</dbReference>
<dbReference type="OMA" id="WSECEAA"/>
<keyword evidence="1" id="KW-0472">Membrane</keyword>
<gene>
    <name evidence="2" type="ORF">TCM_006778</name>
</gene>
<keyword evidence="3" id="KW-1185">Reference proteome</keyword>
<keyword evidence="1" id="KW-1133">Transmembrane helix</keyword>
<feature type="transmembrane region" description="Helical" evidence="1">
    <location>
        <begin position="112"/>
        <end position="134"/>
    </location>
</feature>
<feature type="transmembrane region" description="Helical" evidence="1">
    <location>
        <begin position="146"/>
        <end position="179"/>
    </location>
</feature>